<organism evidence="1 2">
    <name type="scientific">Armillaria gallica</name>
    <name type="common">Bulbous honey fungus</name>
    <name type="synonym">Armillaria bulbosa</name>
    <dbReference type="NCBI Taxonomy" id="47427"/>
    <lineage>
        <taxon>Eukaryota</taxon>
        <taxon>Fungi</taxon>
        <taxon>Dikarya</taxon>
        <taxon>Basidiomycota</taxon>
        <taxon>Agaricomycotina</taxon>
        <taxon>Agaricomycetes</taxon>
        <taxon>Agaricomycetidae</taxon>
        <taxon>Agaricales</taxon>
        <taxon>Marasmiineae</taxon>
        <taxon>Physalacriaceae</taxon>
        <taxon>Armillaria</taxon>
    </lineage>
</organism>
<protein>
    <submittedName>
        <fullName evidence="1">Uncharacterized protein</fullName>
    </submittedName>
</protein>
<dbReference type="AlphaFoldDB" id="A0A2H3CTA5"/>
<reference evidence="2" key="1">
    <citation type="journal article" date="2017" name="Nat. Ecol. Evol.">
        <title>Genome expansion and lineage-specific genetic innovations in the forest pathogenic fungi Armillaria.</title>
        <authorList>
            <person name="Sipos G."/>
            <person name="Prasanna A.N."/>
            <person name="Walter M.C."/>
            <person name="O'Connor E."/>
            <person name="Balint B."/>
            <person name="Krizsan K."/>
            <person name="Kiss B."/>
            <person name="Hess J."/>
            <person name="Varga T."/>
            <person name="Slot J."/>
            <person name="Riley R."/>
            <person name="Boka B."/>
            <person name="Rigling D."/>
            <person name="Barry K."/>
            <person name="Lee J."/>
            <person name="Mihaltcheva S."/>
            <person name="LaButti K."/>
            <person name="Lipzen A."/>
            <person name="Waldron R."/>
            <person name="Moloney N.M."/>
            <person name="Sperisen C."/>
            <person name="Kredics L."/>
            <person name="Vagvoelgyi C."/>
            <person name="Patrignani A."/>
            <person name="Fitzpatrick D."/>
            <person name="Nagy I."/>
            <person name="Doyle S."/>
            <person name="Anderson J.B."/>
            <person name="Grigoriev I.V."/>
            <person name="Gueldener U."/>
            <person name="Muensterkoetter M."/>
            <person name="Nagy L.G."/>
        </authorList>
    </citation>
    <scope>NUCLEOTIDE SEQUENCE [LARGE SCALE GENOMIC DNA]</scope>
    <source>
        <strain evidence="2">Ar21-2</strain>
    </source>
</reference>
<evidence type="ECO:0000313" key="2">
    <source>
        <dbReference type="Proteomes" id="UP000217790"/>
    </source>
</evidence>
<dbReference type="InParanoid" id="A0A2H3CTA5"/>
<gene>
    <name evidence="1" type="ORF">ARMGADRAFT_1040874</name>
</gene>
<dbReference type="EMBL" id="KZ293783">
    <property type="protein sequence ID" value="PBK79353.1"/>
    <property type="molecule type" value="Genomic_DNA"/>
</dbReference>
<proteinExistence type="predicted"/>
<keyword evidence="2" id="KW-1185">Reference proteome</keyword>
<accession>A0A2H3CTA5</accession>
<sequence>MLSLQNQFELKSIKLAALYEGKYVCNWLVDQIGAGYKTTPLKKRHSTERTAADVQQIYARGKDEYEVDKNDRAVEDPVRCKRELSSRLVMPETRNTTVGRENLRNKEHARDPNSTRANAVPMADDGITTVYRTGGDRGLITKESRHIRVNVDGCRMIGRYPDVWVSILINQSPLYSNMVLTQDFDRDRGPPNCAEPTHKFKGIGEDDEVARTNRSIHELCNTPGFNRKLQKIICPPIGADRLKQARNAAGGVTDI</sequence>
<name>A0A2H3CTA5_ARMGA</name>
<evidence type="ECO:0000313" key="1">
    <source>
        <dbReference type="EMBL" id="PBK79353.1"/>
    </source>
</evidence>
<dbReference type="Proteomes" id="UP000217790">
    <property type="component" value="Unassembled WGS sequence"/>
</dbReference>